<evidence type="ECO:0000313" key="15">
    <source>
        <dbReference type="EMBL" id="MBJ8325799.1"/>
    </source>
</evidence>
<dbReference type="Pfam" id="PF02096">
    <property type="entry name" value="60KD_IMP"/>
    <property type="match status" value="1"/>
</dbReference>
<name>A0ABS0ZIK1_9STRE</name>
<comment type="caution">
    <text evidence="15">The sequence shown here is derived from an EMBL/GenBank/DDBJ whole genome shotgun (WGS) entry which is preliminary data.</text>
</comment>
<feature type="signal peptide" evidence="13">
    <location>
        <begin position="1"/>
        <end position="19"/>
    </location>
</feature>
<evidence type="ECO:0000256" key="12">
    <source>
        <dbReference type="HAMAP-Rule" id="MF_01811"/>
    </source>
</evidence>
<accession>A0ABS0ZIK1</accession>
<keyword evidence="2 12" id="KW-0813">Transport</keyword>
<evidence type="ECO:0000256" key="2">
    <source>
        <dbReference type="ARBA" id="ARBA00022448"/>
    </source>
</evidence>
<dbReference type="Proteomes" id="UP000653045">
    <property type="component" value="Unassembled WGS sequence"/>
</dbReference>
<comment type="subcellular location">
    <subcellularLocation>
        <location evidence="1 12">Cell membrane</location>
        <topology evidence="1 12">Multi-pass membrane protein</topology>
    </subcellularLocation>
</comment>
<sequence length="271" mass="31128">MKKKLKLSLLVIVSLVVLTACGTSEIAANSDGLWEKFVYFFAEMIQALSFNERTGIGIILFTLVIRTILLPVYNMQMKSSQKMQEIQPKLKALQKQYPGKDTESRMLLAEASQQLYKENNVNPYSSFIPLFIQMPLLLALYQALSRVAFLKTGTFLWLEIANPDPYFVLPVLAAIFTFLSTWLSNKGIREKNGVLTAMMYIMPIMILIIGINMASGVALYWTISNAYQVFQTLIFNNPFKKIAEYERLEREEKEKQAKIRRAKKKAQKKRK</sequence>
<feature type="domain" description="Membrane insertase YidC/Oxa/ALB C-terminal" evidence="14">
    <location>
        <begin position="55"/>
        <end position="236"/>
    </location>
</feature>
<comment type="caution">
    <text evidence="12">Lacks conserved residue(s) required for the propagation of feature annotation.</text>
</comment>
<keyword evidence="16" id="KW-1185">Reference proteome</keyword>
<dbReference type="HAMAP" id="MF_01811">
    <property type="entry name" value="YidC_type2"/>
    <property type="match status" value="1"/>
</dbReference>
<keyword evidence="9" id="KW-0564">Palmitate</keyword>
<evidence type="ECO:0000256" key="9">
    <source>
        <dbReference type="ARBA" id="ARBA00023139"/>
    </source>
</evidence>
<evidence type="ECO:0000256" key="7">
    <source>
        <dbReference type="ARBA" id="ARBA00022989"/>
    </source>
</evidence>
<dbReference type="CDD" id="cd20070">
    <property type="entry name" value="5TM_YidC_Alb3"/>
    <property type="match status" value="1"/>
</dbReference>
<dbReference type="RefSeq" id="WP_199575361.1">
    <property type="nucleotide sequence ID" value="NZ_JAENBO010000002.1"/>
</dbReference>
<comment type="function">
    <text evidence="12">Required for the insertion and/or proper folding and/or complex formation of integral membrane proteins into the membrane. Involved in integration of membrane proteins that insert both dependently and independently of the Sec translocase complex, as well as at least some lipoproteins.</text>
</comment>
<evidence type="ECO:0000313" key="16">
    <source>
        <dbReference type="Proteomes" id="UP000653045"/>
    </source>
</evidence>
<proteinExistence type="inferred from homology"/>
<evidence type="ECO:0000259" key="14">
    <source>
        <dbReference type="Pfam" id="PF02096"/>
    </source>
</evidence>
<evidence type="ECO:0000256" key="11">
    <source>
        <dbReference type="ARBA" id="ARBA00023288"/>
    </source>
</evidence>
<reference evidence="15 16" key="1">
    <citation type="journal article" date="2021" name="Int. J. Syst. Evol. Microbiol.">
        <title>Streptococcus vicugnae sp. nov., isolated from faeces of alpacas (Vicugna pacos) and cattle (Bos taurus), Streptococcus zalophi sp. nov., and Streptococcus pacificus sp. nov., isolated from respiratory tract of California sea lions (Zalophus californianus).</title>
        <authorList>
            <person name="Volokhov D.V."/>
            <person name="Zagorodnyaya T.A."/>
            <person name="Shen Z."/>
            <person name="Blom J."/>
            <person name="Furtak V.A."/>
            <person name="Eisenberg T."/>
            <person name="Fan P."/>
            <person name="Jeong K.C."/>
            <person name="Gao Y."/>
            <person name="Zhang S."/>
            <person name="Amselle M."/>
        </authorList>
    </citation>
    <scope>NUCLEOTIDE SEQUENCE [LARGE SCALE GENOMIC DNA]</scope>
    <source>
        <strain evidence="15 16">CSL7591</strain>
    </source>
</reference>
<keyword evidence="8 12" id="KW-0472">Membrane</keyword>
<feature type="transmembrane region" description="Helical" evidence="12">
    <location>
        <begin position="54"/>
        <end position="73"/>
    </location>
</feature>
<feature type="transmembrane region" description="Helical" evidence="12">
    <location>
        <begin position="165"/>
        <end position="185"/>
    </location>
</feature>
<evidence type="ECO:0000256" key="3">
    <source>
        <dbReference type="ARBA" id="ARBA00022475"/>
    </source>
</evidence>
<dbReference type="InterPro" id="IPR001708">
    <property type="entry name" value="YidC/ALB3/OXA1/COX18"/>
</dbReference>
<dbReference type="NCBIfam" id="TIGR03592">
    <property type="entry name" value="yidC_oxa1_cterm"/>
    <property type="match status" value="1"/>
</dbReference>
<evidence type="ECO:0000256" key="5">
    <source>
        <dbReference type="ARBA" id="ARBA00022729"/>
    </source>
</evidence>
<dbReference type="PRINTS" id="PR00701">
    <property type="entry name" value="60KDINNERMP"/>
</dbReference>
<dbReference type="InterPro" id="IPR028055">
    <property type="entry name" value="YidC/Oxa/ALB_C"/>
</dbReference>
<keyword evidence="5 12" id="KW-0732">Signal</keyword>
<evidence type="ECO:0000256" key="1">
    <source>
        <dbReference type="ARBA" id="ARBA00004651"/>
    </source>
</evidence>
<keyword evidence="4 12" id="KW-0812">Transmembrane</keyword>
<keyword evidence="3 12" id="KW-1003">Cell membrane</keyword>
<feature type="chain" id="PRO_5046351080" description="Membrane protein insertase YidC" evidence="13">
    <location>
        <begin position="20"/>
        <end position="271"/>
    </location>
</feature>
<evidence type="ECO:0000256" key="8">
    <source>
        <dbReference type="ARBA" id="ARBA00023136"/>
    </source>
</evidence>
<dbReference type="EMBL" id="JAENBO010000002">
    <property type="protein sequence ID" value="MBJ8325799.1"/>
    <property type="molecule type" value="Genomic_DNA"/>
</dbReference>
<evidence type="ECO:0000256" key="13">
    <source>
        <dbReference type="SAM" id="SignalP"/>
    </source>
</evidence>
<keyword evidence="6 12" id="KW-0653">Protein transport</keyword>
<dbReference type="PROSITE" id="PS51257">
    <property type="entry name" value="PROKAR_LIPOPROTEIN"/>
    <property type="match status" value="1"/>
</dbReference>
<dbReference type="PANTHER" id="PTHR12428">
    <property type="entry name" value="OXA1"/>
    <property type="match status" value="1"/>
</dbReference>
<organism evidence="15 16">
    <name type="scientific">Streptococcus pacificus</name>
    <dbReference type="NCBI Taxonomy" id="2740577"/>
    <lineage>
        <taxon>Bacteria</taxon>
        <taxon>Bacillati</taxon>
        <taxon>Bacillota</taxon>
        <taxon>Bacilli</taxon>
        <taxon>Lactobacillales</taxon>
        <taxon>Streptococcaceae</taxon>
        <taxon>Streptococcus</taxon>
    </lineage>
</organism>
<dbReference type="InterPro" id="IPR023060">
    <property type="entry name" value="YidC/YidC1/YidC2_Firmicutes"/>
</dbReference>
<keyword evidence="11 12" id="KW-0449">Lipoprotein</keyword>
<feature type="transmembrane region" description="Helical" evidence="12">
    <location>
        <begin position="197"/>
        <end position="221"/>
    </location>
</feature>
<keyword evidence="10 12" id="KW-0143">Chaperone</keyword>
<evidence type="ECO:0000256" key="6">
    <source>
        <dbReference type="ARBA" id="ARBA00022927"/>
    </source>
</evidence>
<dbReference type="InterPro" id="IPR047196">
    <property type="entry name" value="YidC_ALB_C"/>
</dbReference>
<evidence type="ECO:0000256" key="4">
    <source>
        <dbReference type="ARBA" id="ARBA00022692"/>
    </source>
</evidence>
<comment type="similarity">
    <text evidence="12">Belongs to the OXA1/ALB3/YidC family. Type 2 subfamily.</text>
</comment>
<protein>
    <recommendedName>
        <fullName evidence="12">Membrane protein insertase YidC</fullName>
    </recommendedName>
    <alternativeName>
        <fullName evidence="12">Foldase YidC</fullName>
    </alternativeName>
    <alternativeName>
        <fullName evidence="12">Membrane integrase YidC</fullName>
    </alternativeName>
    <alternativeName>
        <fullName evidence="12">Membrane protein YidC</fullName>
    </alternativeName>
</protein>
<keyword evidence="7 12" id="KW-1133">Transmembrane helix</keyword>
<evidence type="ECO:0000256" key="10">
    <source>
        <dbReference type="ARBA" id="ARBA00023186"/>
    </source>
</evidence>
<gene>
    <name evidence="12" type="primary">yidC</name>
    <name evidence="15" type="ORF">JHK62_03785</name>
</gene>
<dbReference type="PANTHER" id="PTHR12428:SF65">
    <property type="entry name" value="CYTOCHROME C OXIDASE ASSEMBLY PROTEIN COX18, MITOCHONDRIAL"/>
    <property type="match status" value="1"/>
</dbReference>